<sequence>MAGLNSFKIRSFESWCVLPQTQLIPEVQSNRVDDQTPLNQPSTSGHRQHRRCLQEMQSDHSTPRLVSAIVKKMLSLLEEVKCRVSHYTKLLNLVIKKTEQNERDSANNADLPEGVALPIWSTEQMHVVEQRLGNETTVIKLESLNLY</sequence>
<proteinExistence type="predicted"/>
<reference evidence="2" key="1">
    <citation type="submission" date="2018-11" db="EMBL/GenBank/DDBJ databases">
        <authorList>
            <person name="Alioto T."/>
            <person name="Alioto T."/>
        </authorList>
    </citation>
    <scope>NUCLEOTIDE SEQUENCE</scope>
</reference>
<evidence type="ECO:0000313" key="2">
    <source>
        <dbReference type="EMBL" id="VDI55640.1"/>
    </source>
</evidence>
<dbReference type="Proteomes" id="UP000596742">
    <property type="component" value="Unassembled WGS sequence"/>
</dbReference>
<accession>A0A8B6FY75</accession>
<feature type="compositionally biased region" description="Polar residues" evidence="1">
    <location>
        <begin position="28"/>
        <end position="45"/>
    </location>
</feature>
<protein>
    <submittedName>
        <fullName evidence="2">Uncharacterized protein</fullName>
    </submittedName>
</protein>
<organism evidence="2 3">
    <name type="scientific">Mytilus galloprovincialis</name>
    <name type="common">Mediterranean mussel</name>
    <dbReference type="NCBI Taxonomy" id="29158"/>
    <lineage>
        <taxon>Eukaryota</taxon>
        <taxon>Metazoa</taxon>
        <taxon>Spiralia</taxon>
        <taxon>Lophotrochozoa</taxon>
        <taxon>Mollusca</taxon>
        <taxon>Bivalvia</taxon>
        <taxon>Autobranchia</taxon>
        <taxon>Pteriomorphia</taxon>
        <taxon>Mytilida</taxon>
        <taxon>Mytiloidea</taxon>
        <taxon>Mytilidae</taxon>
        <taxon>Mytilinae</taxon>
        <taxon>Mytilus</taxon>
    </lineage>
</organism>
<name>A0A8B6FY75_MYTGA</name>
<evidence type="ECO:0000256" key="1">
    <source>
        <dbReference type="SAM" id="MobiDB-lite"/>
    </source>
</evidence>
<dbReference type="OrthoDB" id="10562898at2759"/>
<gene>
    <name evidence="2" type="ORF">MGAL_10B057689</name>
</gene>
<dbReference type="AlphaFoldDB" id="A0A8B6FY75"/>
<feature type="region of interest" description="Disordered" evidence="1">
    <location>
        <begin position="28"/>
        <end position="59"/>
    </location>
</feature>
<keyword evidence="3" id="KW-1185">Reference proteome</keyword>
<comment type="caution">
    <text evidence="2">The sequence shown here is derived from an EMBL/GenBank/DDBJ whole genome shotgun (WGS) entry which is preliminary data.</text>
</comment>
<evidence type="ECO:0000313" key="3">
    <source>
        <dbReference type="Proteomes" id="UP000596742"/>
    </source>
</evidence>
<dbReference type="EMBL" id="UYJE01007518">
    <property type="protein sequence ID" value="VDI55640.1"/>
    <property type="molecule type" value="Genomic_DNA"/>
</dbReference>